<evidence type="ECO:0000313" key="4">
    <source>
        <dbReference type="EMBL" id="KID57323.1"/>
    </source>
</evidence>
<name>A0A0C1MRN1_9GAMM</name>
<dbReference type="PROSITE" id="PS51371">
    <property type="entry name" value="CBS"/>
    <property type="match status" value="2"/>
</dbReference>
<dbReference type="CDD" id="cd04629">
    <property type="entry name" value="CBS_pair_bac"/>
    <property type="match status" value="1"/>
</dbReference>
<feature type="domain" description="CBS" evidence="3">
    <location>
        <begin position="77"/>
        <end position="134"/>
    </location>
</feature>
<gene>
    <name evidence="4" type="ORF">JF50_08880</name>
</gene>
<dbReference type="SUPFAM" id="SSF54631">
    <property type="entry name" value="CBS-domain pair"/>
    <property type="match status" value="1"/>
</dbReference>
<dbReference type="Proteomes" id="UP000031327">
    <property type="component" value="Unassembled WGS sequence"/>
</dbReference>
<sequence>MQSVKVADYFNHRPVTFNSNMRIEMAVEKLLQSGQSGGPVLDDNHKVIGFLSEQDCIKKMLEATYQNESHSIVSDVMNTQPVCVSPEDSILQVADRMSNDKPKLYPVCDEDGRLVGVITRAHVLLAFDKHLHDTYESGNRFV</sequence>
<dbReference type="Gene3D" id="3.10.580.10">
    <property type="entry name" value="CBS-domain"/>
    <property type="match status" value="2"/>
</dbReference>
<dbReference type="InterPro" id="IPR044729">
    <property type="entry name" value="CBS_bac"/>
</dbReference>
<dbReference type="RefSeq" id="WP_039609095.1">
    <property type="nucleotide sequence ID" value="NZ_JWIC01000005.1"/>
</dbReference>
<dbReference type="SMART" id="SM00116">
    <property type="entry name" value="CBS"/>
    <property type="match status" value="2"/>
</dbReference>
<comment type="caution">
    <text evidence="4">The sequence shown here is derived from an EMBL/GenBank/DDBJ whole genome shotgun (WGS) entry which is preliminary data.</text>
</comment>
<organism evidence="4 5">
    <name type="scientific">Pseudoalteromonas luteoviolacea</name>
    <dbReference type="NCBI Taxonomy" id="43657"/>
    <lineage>
        <taxon>Bacteria</taxon>
        <taxon>Pseudomonadati</taxon>
        <taxon>Pseudomonadota</taxon>
        <taxon>Gammaproteobacteria</taxon>
        <taxon>Alteromonadales</taxon>
        <taxon>Pseudoalteromonadaceae</taxon>
        <taxon>Pseudoalteromonas</taxon>
    </lineage>
</organism>
<keyword evidence="1 2" id="KW-0129">CBS domain</keyword>
<evidence type="ECO:0000256" key="1">
    <source>
        <dbReference type="ARBA" id="ARBA00023122"/>
    </source>
</evidence>
<proteinExistence type="predicted"/>
<dbReference type="Pfam" id="PF00571">
    <property type="entry name" value="CBS"/>
    <property type="match status" value="2"/>
</dbReference>
<dbReference type="InterPro" id="IPR051257">
    <property type="entry name" value="Diverse_CBS-Domain"/>
</dbReference>
<dbReference type="InterPro" id="IPR046342">
    <property type="entry name" value="CBS_dom_sf"/>
</dbReference>
<dbReference type="PANTHER" id="PTHR43080">
    <property type="entry name" value="CBS DOMAIN-CONTAINING PROTEIN CBSX3, MITOCHONDRIAL"/>
    <property type="match status" value="1"/>
</dbReference>
<dbReference type="EMBL" id="JWIC01000005">
    <property type="protein sequence ID" value="KID57323.1"/>
    <property type="molecule type" value="Genomic_DNA"/>
</dbReference>
<protein>
    <submittedName>
        <fullName evidence="4">CBS domain protein</fullName>
    </submittedName>
</protein>
<dbReference type="PANTHER" id="PTHR43080:SF26">
    <property type="entry name" value="REGULATORY PROTEIN"/>
    <property type="match status" value="1"/>
</dbReference>
<evidence type="ECO:0000256" key="2">
    <source>
        <dbReference type="PROSITE-ProRule" id="PRU00703"/>
    </source>
</evidence>
<evidence type="ECO:0000313" key="5">
    <source>
        <dbReference type="Proteomes" id="UP000031327"/>
    </source>
</evidence>
<dbReference type="OrthoDB" id="9790355at2"/>
<evidence type="ECO:0000259" key="3">
    <source>
        <dbReference type="PROSITE" id="PS51371"/>
    </source>
</evidence>
<reference evidence="4 5" key="1">
    <citation type="submission" date="2014-12" db="EMBL/GenBank/DDBJ databases">
        <title>Draft Genome Sequence of Pseudoalteromonas luteoviolacea HI1.</title>
        <authorList>
            <person name="Asahina A.Y."/>
            <person name="Hadfield M.G."/>
        </authorList>
    </citation>
    <scope>NUCLEOTIDE SEQUENCE [LARGE SCALE GENOMIC DNA]</scope>
    <source>
        <strain evidence="4 5">HI1</strain>
    </source>
</reference>
<accession>A0A0C1MRN1</accession>
<dbReference type="InterPro" id="IPR000644">
    <property type="entry name" value="CBS_dom"/>
</dbReference>
<dbReference type="AlphaFoldDB" id="A0A0C1MRN1"/>
<feature type="domain" description="CBS" evidence="3">
    <location>
        <begin position="10"/>
        <end position="69"/>
    </location>
</feature>